<dbReference type="EMBL" id="MU003500">
    <property type="protein sequence ID" value="KAF2473507.1"/>
    <property type="molecule type" value="Genomic_DNA"/>
</dbReference>
<gene>
    <name evidence="1" type="ORF">BDR25DRAFT_302372</name>
</gene>
<evidence type="ECO:0000313" key="1">
    <source>
        <dbReference type="EMBL" id="KAF2473507.1"/>
    </source>
</evidence>
<accession>A0ACB6R367</accession>
<dbReference type="Proteomes" id="UP000799755">
    <property type="component" value="Unassembled WGS sequence"/>
</dbReference>
<keyword evidence="2" id="KW-1185">Reference proteome</keyword>
<organism evidence="1 2">
    <name type="scientific">Lindgomyces ingoldianus</name>
    <dbReference type="NCBI Taxonomy" id="673940"/>
    <lineage>
        <taxon>Eukaryota</taxon>
        <taxon>Fungi</taxon>
        <taxon>Dikarya</taxon>
        <taxon>Ascomycota</taxon>
        <taxon>Pezizomycotina</taxon>
        <taxon>Dothideomycetes</taxon>
        <taxon>Pleosporomycetidae</taxon>
        <taxon>Pleosporales</taxon>
        <taxon>Lindgomycetaceae</taxon>
        <taxon>Lindgomyces</taxon>
    </lineage>
</organism>
<proteinExistence type="predicted"/>
<protein>
    <submittedName>
        <fullName evidence="1">Uncharacterized protein</fullName>
    </submittedName>
</protein>
<name>A0ACB6R367_9PLEO</name>
<reference evidence="1" key="1">
    <citation type="journal article" date="2020" name="Stud. Mycol.">
        <title>101 Dothideomycetes genomes: a test case for predicting lifestyles and emergence of pathogens.</title>
        <authorList>
            <person name="Haridas S."/>
            <person name="Albert R."/>
            <person name="Binder M."/>
            <person name="Bloem J."/>
            <person name="Labutti K."/>
            <person name="Salamov A."/>
            <person name="Andreopoulos B."/>
            <person name="Baker S."/>
            <person name="Barry K."/>
            <person name="Bills G."/>
            <person name="Bluhm B."/>
            <person name="Cannon C."/>
            <person name="Castanera R."/>
            <person name="Culley D."/>
            <person name="Daum C."/>
            <person name="Ezra D."/>
            <person name="Gonzalez J."/>
            <person name="Henrissat B."/>
            <person name="Kuo A."/>
            <person name="Liang C."/>
            <person name="Lipzen A."/>
            <person name="Lutzoni F."/>
            <person name="Magnuson J."/>
            <person name="Mondo S."/>
            <person name="Nolan M."/>
            <person name="Ohm R."/>
            <person name="Pangilinan J."/>
            <person name="Park H.-J."/>
            <person name="Ramirez L."/>
            <person name="Alfaro M."/>
            <person name="Sun H."/>
            <person name="Tritt A."/>
            <person name="Yoshinaga Y."/>
            <person name="Zwiers L.-H."/>
            <person name="Turgeon B."/>
            <person name="Goodwin S."/>
            <person name="Spatafora J."/>
            <person name="Crous P."/>
            <person name="Grigoriev I."/>
        </authorList>
    </citation>
    <scope>NUCLEOTIDE SEQUENCE</scope>
    <source>
        <strain evidence="1">ATCC 200398</strain>
    </source>
</reference>
<comment type="caution">
    <text evidence="1">The sequence shown here is derived from an EMBL/GenBank/DDBJ whole genome shotgun (WGS) entry which is preliminary data.</text>
</comment>
<sequence length="249" mass="27987">MAAPAGGANLEDILRTLASLTSNQNTTQQPQPVAHTSSFSTWPEPASQQHAVSQDIGFYINSTSLDPRLNGRPLPQQYETPKPRAPIINPATIIEWKFAIRCVTKIGQQNPGFAQSIQKLIKNQEQSVKGWGLGRERLIEEQTKKRENEQTNRAVLSLPGMLDGVAPLRTPECDQEELDHYDRKVYRAYQAMVTHHSSELKQLGVPFFGVRPDLILPDGADPKPEMITKKELLALQRKMLKHLKDMYGE</sequence>
<evidence type="ECO:0000313" key="2">
    <source>
        <dbReference type="Proteomes" id="UP000799755"/>
    </source>
</evidence>